<evidence type="ECO:0000313" key="2">
    <source>
        <dbReference type="Proteomes" id="UP000283509"/>
    </source>
</evidence>
<keyword evidence="2" id="KW-1185">Reference proteome</keyword>
<gene>
    <name evidence="1" type="ORF">C7M84_002326</name>
</gene>
<sequence length="130" mass="14663">MGRRAWSCPMPINAMYCHQPGLTAERKTAREREGSRRRTSLQTALGIRGRYRWLSLATHSAVTGGAANTGFLDERRLREKEEMSGDHRMTDIPRDAFMADCLVVPPRTSPSFHRPLDSCAQCLCGKDIQK</sequence>
<protein>
    <submittedName>
        <fullName evidence="1">Uncharacterized protein</fullName>
    </submittedName>
</protein>
<dbReference type="Proteomes" id="UP000283509">
    <property type="component" value="Unassembled WGS sequence"/>
</dbReference>
<evidence type="ECO:0000313" key="1">
    <source>
        <dbReference type="EMBL" id="ROT78930.1"/>
    </source>
</evidence>
<dbReference type="AlphaFoldDB" id="A0A423TR46"/>
<reference evidence="1 2" key="2">
    <citation type="submission" date="2019-01" db="EMBL/GenBank/DDBJ databases">
        <title>The decoding of complex shrimp genome reveals the adaptation for benthos swimmer, frequently molting mechanism and breeding impact on genome.</title>
        <authorList>
            <person name="Sun Y."/>
            <person name="Gao Y."/>
            <person name="Yu Y."/>
        </authorList>
    </citation>
    <scope>NUCLEOTIDE SEQUENCE [LARGE SCALE GENOMIC DNA]</scope>
    <source>
        <tissue evidence="1">Muscle</tissue>
    </source>
</reference>
<dbReference type="EMBL" id="QCYY01001313">
    <property type="protein sequence ID" value="ROT78930.1"/>
    <property type="molecule type" value="Genomic_DNA"/>
</dbReference>
<reference evidence="1 2" key="1">
    <citation type="submission" date="2018-04" db="EMBL/GenBank/DDBJ databases">
        <authorList>
            <person name="Zhang X."/>
            <person name="Yuan J."/>
            <person name="Li F."/>
            <person name="Xiang J."/>
        </authorList>
    </citation>
    <scope>NUCLEOTIDE SEQUENCE [LARGE SCALE GENOMIC DNA]</scope>
    <source>
        <tissue evidence="1">Muscle</tissue>
    </source>
</reference>
<name>A0A423TR46_PENVA</name>
<accession>A0A423TR46</accession>
<comment type="caution">
    <text evidence="1">The sequence shown here is derived from an EMBL/GenBank/DDBJ whole genome shotgun (WGS) entry which is preliminary data.</text>
</comment>
<organism evidence="1 2">
    <name type="scientific">Penaeus vannamei</name>
    <name type="common">Whiteleg shrimp</name>
    <name type="synonym">Litopenaeus vannamei</name>
    <dbReference type="NCBI Taxonomy" id="6689"/>
    <lineage>
        <taxon>Eukaryota</taxon>
        <taxon>Metazoa</taxon>
        <taxon>Ecdysozoa</taxon>
        <taxon>Arthropoda</taxon>
        <taxon>Crustacea</taxon>
        <taxon>Multicrustacea</taxon>
        <taxon>Malacostraca</taxon>
        <taxon>Eumalacostraca</taxon>
        <taxon>Eucarida</taxon>
        <taxon>Decapoda</taxon>
        <taxon>Dendrobranchiata</taxon>
        <taxon>Penaeoidea</taxon>
        <taxon>Penaeidae</taxon>
        <taxon>Penaeus</taxon>
    </lineage>
</organism>
<proteinExistence type="predicted"/>